<dbReference type="EMBL" id="JARWAL010000007">
    <property type="protein sequence ID" value="MDR5893055.1"/>
    <property type="molecule type" value="Genomic_DNA"/>
</dbReference>
<dbReference type="Gene3D" id="1.10.10.10">
    <property type="entry name" value="Winged helix-like DNA-binding domain superfamily/Winged helix DNA-binding domain"/>
    <property type="match status" value="1"/>
</dbReference>
<reference evidence="6 7" key="1">
    <citation type="submission" date="2023-04" db="EMBL/GenBank/DDBJ databases">
        <title>A long-awaited taxogenomic arrangement of the family Halomonadaceae.</title>
        <authorList>
            <person name="De La Haba R."/>
            <person name="Chuvochina M."/>
            <person name="Wittouck S."/>
            <person name="Arahal D.R."/>
            <person name="Sanchez-Porro C."/>
            <person name="Hugenholtz P."/>
            <person name="Ventosa A."/>
        </authorList>
    </citation>
    <scope>NUCLEOTIDE SEQUENCE [LARGE SCALE GENOMIC DNA]</scope>
    <source>
        <strain evidence="6 7">DSM 17332</strain>
    </source>
</reference>
<dbReference type="PANTHER" id="PTHR30126:SF22">
    <property type="entry name" value="HTH-TYPE TRANSCRIPTIONAL REGULATOR YHAJ-RELATED"/>
    <property type="match status" value="1"/>
</dbReference>
<name>A0ABU1GM06_9GAMM</name>
<dbReference type="PANTHER" id="PTHR30126">
    <property type="entry name" value="HTH-TYPE TRANSCRIPTIONAL REGULATOR"/>
    <property type="match status" value="1"/>
</dbReference>
<proteinExistence type="inferred from homology"/>
<evidence type="ECO:0000259" key="5">
    <source>
        <dbReference type="PROSITE" id="PS50931"/>
    </source>
</evidence>
<dbReference type="Pfam" id="PF03466">
    <property type="entry name" value="LysR_substrate"/>
    <property type="match status" value="1"/>
</dbReference>
<dbReference type="Gene3D" id="3.40.190.290">
    <property type="match status" value="1"/>
</dbReference>
<feature type="domain" description="HTH lysR-type" evidence="5">
    <location>
        <begin position="5"/>
        <end position="62"/>
    </location>
</feature>
<evidence type="ECO:0000256" key="3">
    <source>
        <dbReference type="ARBA" id="ARBA00023125"/>
    </source>
</evidence>
<evidence type="ECO:0000313" key="7">
    <source>
        <dbReference type="Proteomes" id="UP001252270"/>
    </source>
</evidence>
<evidence type="ECO:0000256" key="2">
    <source>
        <dbReference type="ARBA" id="ARBA00023015"/>
    </source>
</evidence>
<evidence type="ECO:0000256" key="1">
    <source>
        <dbReference type="ARBA" id="ARBA00009437"/>
    </source>
</evidence>
<dbReference type="RefSeq" id="WP_299312555.1">
    <property type="nucleotide sequence ID" value="NZ_JARWAL010000007.1"/>
</dbReference>
<dbReference type="SUPFAM" id="SSF46785">
    <property type="entry name" value="Winged helix' DNA-binding domain"/>
    <property type="match status" value="1"/>
</dbReference>
<sequence>MPLNMTLIQIEELLETCHRGSIAAAARALGKSRGAVSMSLSALEDQLGVTLFQRRGNRLAPTPLALELLDDCQRLSDLARAIEARCHRHLEGEEALLRIARDDALPEAFWRDLVAEMSATFPALSLGFGLSPAAELATTLAEGAVDLGLGVMDEEIHVAGSERLVLGDVDMLMVVSPKHPLARLGRVTQRDLREHPFIAQSWYGEGGLRQARLDVRQRIGVSHFELMRDMASDGIGWALVPAPLARERLEDGRLTLLAHPEAVQPQAFVALRSRDFRDGRITNWLLERLRGYLARHGRLAGRPLMD</sequence>
<dbReference type="InterPro" id="IPR000847">
    <property type="entry name" value="LysR_HTH_N"/>
</dbReference>
<dbReference type="CDD" id="cd05466">
    <property type="entry name" value="PBP2_LTTR_substrate"/>
    <property type="match status" value="1"/>
</dbReference>
<dbReference type="PROSITE" id="PS50931">
    <property type="entry name" value="HTH_LYSR"/>
    <property type="match status" value="1"/>
</dbReference>
<protein>
    <submittedName>
        <fullName evidence="6">LysR family transcriptional regulator</fullName>
    </submittedName>
</protein>
<dbReference type="InterPro" id="IPR036388">
    <property type="entry name" value="WH-like_DNA-bd_sf"/>
</dbReference>
<accession>A0ABU1GM06</accession>
<evidence type="ECO:0000313" key="6">
    <source>
        <dbReference type="EMBL" id="MDR5893055.1"/>
    </source>
</evidence>
<comment type="caution">
    <text evidence="6">The sequence shown here is derived from an EMBL/GenBank/DDBJ whole genome shotgun (WGS) entry which is preliminary data.</text>
</comment>
<evidence type="ECO:0000256" key="4">
    <source>
        <dbReference type="ARBA" id="ARBA00023163"/>
    </source>
</evidence>
<dbReference type="Proteomes" id="UP001252270">
    <property type="component" value="Unassembled WGS sequence"/>
</dbReference>
<keyword evidence="4" id="KW-0804">Transcription</keyword>
<keyword evidence="7" id="KW-1185">Reference proteome</keyword>
<keyword evidence="2" id="KW-0805">Transcription regulation</keyword>
<dbReference type="SUPFAM" id="SSF53850">
    <property type="entry name" value="Periplasmic binding protein-like II"/>
    <property type="match status" value="1"/>
</dbReference>
<dbReference type="InterPro" id="IPR005119">
    <property type="entry name" value="LysR_subst-bd"/>
</dbReference>
<gene>
    <name evidence="6" type="ORF">QC820_09510</name>
</gene>
<dbReference type="PRINTS" id="PR00039">
    <property type="entry name" value="HTHLYSR"/>
</dbReference>
<dbReference type="Pfam" id="PF00126">
    <property type="entry name" value="HTH_1"/>
    <property type="match status" value="1"/>
</dbReference>
<comment type="similarity">
    <text evidence="1">Belongs to the LysR transcriptional regulatory family.</text>
</comment>
<keyword evidence="3" id="KW-0238">DNA-binding</keyword>
<organism evidence="6 7">
    <name type="scientific">Halomonas mongoliensis</name>
    <dbReference type="NCBI Taxonomy" id="321265"/>
    <lineage>
        <taxon>Bacteria</taxon>
        <taxon>Pseudomonadati</taxon>
        <taxon>Pseudomonadota</taxon>
        <taxon>Gammaproteobacteria</taxon>
        <taxon>Oceanospirillales</taxon>
        <taxon>Halomonadaceae</taxon>
        <taxon>Halomonas</taxon>
    </lineage>
</organism>
<dbReference type="InterPro" id="IPR036390">
    <property type="entry name" value="WH_DNA-bd_sf"/>
</dbReference>